<dbReference type="EMBL" id="JAFLWD010000020">
    <property type="protein sequence ID" value="MBO0440548.1"/>
    <property type="molecule type" value="Genomic_DNA"/>
</dbReference>
<comment type="caution">
    <text evidence="2">The sequence shown here is derived from an EMBL/GenBank/DDBJ whole genome shotgun (WGS) entry which is preliminary data.</text>
</comment>
<dbReference type="Gene3D" id="3.40.50.300">
    <property type="entry name" value="P-loop containing nucleotide triphosphate hydrolases"/>
    <property type="match status" value="1"/>
</dbReference>
<feature type="domain" description="AAA" evidence="1">
    <location>
        <begin position="4"/>
        <end position="171"/>
    </location>
</feature>
<accession>A0ABS3GZ63</accession>
<evidence type="ECO:0000259" key="1">
    <source>
        <dbReference type="Pfam" id="PF13614"/>
    </source>
</evidence>
<dbReference type="InterPro" id="IPR025669">
    <property type="entry name" value="AAA_dom"/>
</dbReference>
<gene>
    <name evidence="2" type="ORF">JZO69_09260</name>
</gene>
<name>A0ABS3GZ63_9ENTE</name>
<keyword evidence="3" id="KW-1185">Reference proteome</keyword>
<dbReference type="InterPro" id="IPR050678">
    <property type="entry name" value="DNA_Partitioning_ATPase"/>
</dbReference>
<proteinExistence type="predicted"/>
<organism evidence="2 3">
    <name type="scientific">Candidatus Enterococcus ikei</name>
    <dbReference type="NCBI Taxonomy" id="2815326"/>
    <lineage>
        <taxon>Bacteria</taxon>
        <taxon>Bacillati</taxon>
        <taxon>Bacillota</taxon>
        <taxon>Bacilli</taxon>
        <taxon>Lactobacillales</taxon>
        <taxon>Enterococcaceae</taxon>
        <taxon>Enterococcus</taxon>
    </lineage>
</organism>
<sequence>MKSTKILSVNNKKGGVGKTATAVNVGVKLSYYGRVLFIDADESGNATKRFTPAADERSKLSNLFRSKEVVPMNVRHNLDLISGSAELEAVNVELVSRINNTTIFLSYLNKSKITEKYDYIVIDTRNDSNIITNNMLVASDMILGVTDPSADGFEALTNLVGHIEYLKNELTHPISNESYVKAQVFFIGNLIRHNTRISRQFKEAMKGNPRYLGYFHDRTAFNEAAMQRISVLDLFEQKDYQDKKYDEFKRDTIDLIDRIRETLDTL</sequence>
<dbReference type="PANTHER" id="PTHR13696:SF96">
    <property type="entry name" value="COBQ_COBB_MIND_PARA NUCLEOTIDE BINDING DOMAIN-CONTAINING PROTEIN"/>
    <property type="match status" value="1"/>
</dbReference>
<dbReference type="RefSeq" id="WP_207112598.1">
    <property type="nucleotide sequence ID" value="NZ_JAFLWD010000020.1"/>
</dbReference>
<evidence type="ECO:0000313" key="2">
    <source>
        <dbReference type="EMBL" id="MBO0440548.1"/>
    </source>
</evidence>
<dbReference type="Proteomes" id="UP000664632">
    <property type="component" value="Unassembled WGS sequence"/>
</dbReference>
<reference evidence="2 3" key="1">
    <citation type="submission" date="2021-03" db="EMBL/GenBank/DDBJ databases">
        <title>Enterococcal diversity collection.</title>
        <authorList>
            <person name="Gilmore M.S."/>
            <person name="Schwartzman J."/>
            <person name="Van Tyne D."/>
            <person name="Martin M."/>
            <person name="Earl A.M."/>
            <person name="Manson A.L."/>
            <person name="Straub T."/>
            <person name="Salamzade R."/>
            <person name="Saavedra J."/>
            <person name="Lebreton F."/>
            <person name="Prichula J."/>
            <person name="Schaufler K."/>
            <person name="Gaca A."/>
            <person name="Sgardioli B."/>
            <person name="Wagenaar J."/>
            <person name="Strong T."/>
        </authorList>
    </citation>
    <scope>NUCLEOTIDE SEQUENCE [LARGE SCALE GENOMIC DNA]</scope>
    <source>
        <strain evidence="2 3">DIV0869a</strain>
    </source>
</reference>
<evidence type="ECO:0000313" key="3">
    <source>
        <dbReference type="Proteomes" id="UP000664632"/>
    </source>
</evidence>
<dbReference type="SUPFAM" id="SSF52540">
    <property type="entry name" value="P-loop containing nucleoside triphosphate hydrolases"/>
    <property type="match status" value="1"/>
</dbReference>
<protein>
    <submittedName>
        <fullName evidence="2">ParA family protein</fullName>
    </submittedName>
</protein>
<dbReference type="CDD" id="cd02042">
    <property type="entry name" value="ParAB_family"/>
    <property type="match status" value="1"/>
</dbReference>
<dbReference type="PANTHER" id="PTHR13696">
    <property type="entry name" value="P-LOOP CONTAINING NUCLEOSIDE TRIPHOSPHATE HYDROLASE"/>
    <property type="match status" value="1"/>
</dbReference>
<dbReference type="Pfam" id="PF13614">
    <property type="entry name" value="AAA_31"/>
    <property type="match status" value="1"/>
</dbReference>
<dbReference type="InterPro" id="IPR027417">
    <property type="entry name" value="P-loop_NTPase"/>
</dbReference>